<keyword evidence="2" id="KW-1185">Reference proteome</keyword>
<accession>A0AAE0TZ69</accession>
<name>A0AAE0TZ69_9PEZI</name>
<evidence type="ECO:0000313" key="2">
    <source>
        <dbReference type="Proteomes" id="UP001285441"/>
    </source>
</evidence>
<organism evidence="1 2">
    <name type="scientific">Podospora didyma</name>
    <dbReference type="NCBI Taxonomy" id="330526"/>
    <lineage>
        <taxon>Eukaryota</taxon>
        <taxon>Fungi</taxon>
        <taxon>Dikarya</taxon>
        <taxon>Ascomycota</taxon>
        <taxon>Pezizomycotina</taxon>
        <taxon>Sordariomycetes</taxon>
        <taxon>Sordariomycetidae</taxon>
        <taxon>Sordariales</taxon>
        <taxon>Podosporaceae</taxon>
        <taxon>Podospora</taxon>
    </lineage>
</organism>
<gene>
    <name evidence="1" type="ORF">B0H63DRAFT_172379</name>
</gene>
<reference evidence="1" key="2">
    <citation type="submission" date="2023-06" db="EMBL/GenBank/DDBJ databases">
        <authorList>
            <consortium name="Lawrence Berkeley National Laboratory"/>
            <person name="Haridas S."/>
            <person name="Hensen N."/>
            <person name="Bonometti L."/>
            <person name="Westerberg I."/>
            <person name="Brannstrom I.O."/>
            <person name="Guillou S."/>
            <person name="Cros-Aarteil S."/>
            <person name="Calhoun S."/>
            <person name="Kuo A."/>
            <person name="Mondo S."/>
            <person name="Pangilinan J."/>
            <person name="Riley R."/>
            <person name="LaButti K."/>
            <person name="Andreopoulos B."/>
            <person name="Lipzen A."/>
            <person name="Chen C."/>
            <person name="Yanf M."/>
            <person name="Daum C."/>
            <person name="Ng V."/>
            <person name="Clum A."/>
            <person name="Steindorff A."/>
            <person name="Ohm R."/>
            <person name="Martin F."/>
            <person name="Silar P."/>
            <person name="Natvig D."/>
            <person name="Lalanne C."/>
            <person name="Gautier V."/>
            <person name="Ament-velasquez S.L."/>
            <person name="Kruys A."/>
            <person name="Hutchinson M.I."/>
            <person name="Powell A.J."/>
            <person name="Barry K."/>
            <person name="Miller A.N."/>
            <person name="Grigoriev I.V."/>
            <person name="Debuchy R."/>
            <person name="Gladieux P."/>
            <person name="Thoren M.H."/>
            <person name="Johannesson H."/>
        </authorList>
    </citation>
    <scope>NUCLEOTIDE SEQUENCE</scope>
    <source>
        <strain evidence="1">CBS 232.78</strain>
    </source>
</reference>
<dbReference type="EMBL" id="JAULSW010000004">
    <property type="protein sequence ID" value="KAK3384850.1"/>
    <property type="molecule type" value="Genomic_DNA"/>
</dbReference>
<sequence>MPPQKIFFGVARLHKLRLARLIISPTWPSLFYPDPAVLGRKMKRRHSQAHLVIFLACQIVSTANSLRQLRAASNVFGDGCLRLPAGLVACICQRQVEMKLNLEAAGHPAVSNLIAVALLHHRRPSARKRCCASSSNARQNATKASGYYRTSHLNFPPAATCICALACSSHDETTTSDVLDVAPEPARPSVRLCAKRRPPPPLPLSVLNRCSTEVVSLRRCQPLKQTNTP</sequence>
<proteinExistence type="predicted"/>
<protein>
    <submittedName>
        <fullName evidence="1">Uncharacterized protein</fullName>
    </submittedName>
</protein>
<dbReference type="Proteomes" id="UP001285441">
    <property type="component" value="Unassembled WGS sequence"/>
</dbReference>
<reference evidence="1" key="1">
    <citation type="journal article" date="2023" name="Mol. Phylogenet. Evol.">
        <title>Genome-scale phylogeny and comparative genomics of the fungal order Sordariales.</title>
        <authorList>
            <person name="Hensen N."/>
            <person name="Bonometti L."/>
            <person name="Westerberg I."/>
            <person name="Brannstrom I.O."/>
            <person name="Guillou S."/>
            <person name="Cros-Aarteil S."/>
            <person name="Calhoun S."/>
            <person name="Haridas S."/>
            <person name="Kuo A."/>
            <person name="Mondo S."/>
            <person name="Pangilinan J."/>
            <person name="Riley R."/>
            <person name="LaButti K."/>
            <person name="Andreopoulos B."/>
            <person name="Lipzen A."/>
            <person name="Chen C."/>
            <person name="Yan M."/>
            <person name="Daum C."/>
            <person name="Ng V."/>
            <person name="Clum A."/>
            <person name="Steindorff A."/>
            <person name="Ohm R.A."/>
            <person name="Martin F."/>
            <person name="Silar P."/>
            <person name="Natvig D.O."/>
            <person name="Lalanne C."/>
            <person name="Gautier V."/>
            <person name="Ament-Velasquez S.L."/>
            <person name="Kruys A."/>
            <person name="Hutchinson M.I."/>
            <person name="Powell A.J."/>
            <person name="Barry K."/>
            <person name="Miller A.N."/>
            <person name="Grigoriev I.V."/>
            <person name="Debuchy R."/>
            <person name="Gladieux P."/>
            <person name="Hiltunen Thoren M."/>
            <person name="Johannesson H."/>
        </authorList>
    </citation>
    <scope>NUCLEOTIDE SEQUENCE</scope>
    <source>
        <strain evidence="1">CBS 232.78</strain>
    </source>
</reference>
<evidence type="ECO:0000313" key="1">
    <source>
        <dbReference type="EMBL" id="KAK3384850.1"/>
    </source>
</evidence>
<dbReference type="AlphaFoldDB" id="A0AAE0TZ69"/>
<comment type="caution">
    <text evidence="1">The sequence shown here is derived from an EMBL/GenBank/DDBJ whole genome shotgun (WGS) entry which is preliminary data.</text>
</comment>